<comment type="caution">
    <text evidence="1">The sequence shown here is derived from an EMBL/GenBank/DDBJ whole genome shotgun (WGS) entry which is preliminary data.</text>
</comment>
<dbReference type="EMBL" id="JAJSOW010000104">
    <property type="protein sequence ID" value="KAI9169398.1"/>
    <property type="molecule type" value="Genomic_DNA"/>
</dbReference>
<dbReference type="SUPFAM" id="SSF50978">
    <property type="entry name" value="WD40 repeat-like"/>
    <property type="match status" value="1"/>
</dbReference>
<dbReference type="InterPro" id="IPR036322">
    <property type="entry name" value="WD40_repeat_dom_sf"/>
</dbReference>
<evidence type="ECO:0000313" key="2">
    <source>
        <dbReference type="Proteomes" id="UP001064489"/>
    </source>
</evidence>
<dbReference type="GO" id="GO:0051726">
    <property type="term" value="P:regulation of cell cycle"/>
    <property type="evidence" value="ECO:0007669"/>
    <property type="project" value="TreeGrafter"/>
</dbReference>
<keyword evidence="2" id="KW-1185">Reference proteome</keyword>
<accession>A0AAD5NN81</accession>
<reference evidence="1" key="2">
    <citation type="submission" date="2023-02" db="EMBL/GenBank/DDBJ databases">
        <authorList>
            <person name="Swenson N.G."/>
            <person name="Wegrzyn J.L."/>
            <person name="Mcevoy S.L."/>
        </authorList>
    </citation>
    <scope>NUCLEOTIDE SEQUENCE</scope>
    <source>
        <strain evidence="1">91603</strain>
        <tissue evidence="1">Leaf</tissue>
    </source>
</reference>
<dbReference type="InterPro" id="IPR040092">
    <property type="entry name" value="TBRG1"/>
</dbReference>
<name>A0AAD5NN81_ACENE</name>
<organism evidence="1 2">
    <name type="scientific">Acer negundo</name>
    <name type="common">Box elder</name>
    <dbReference type="NCBI Taxonomy" id="4023"/>
    <lineage>
        <taxon>Eukaryota</taxon>
        <taxon>Viridiplantae</taxon>
        <taxon>Streptophyta</taxon>
        <taxon>Embryophyta</taxon>
        <taxon>Tracheophyta</taxon>
        <taxon>Spermatophyta</taxon>
        <taxon>Magnoliopsida</taxon>
        <taxon>eudicotyledons</taxon>
        <taxon>Gunneridae</taxon>
        <taxon>Pentapetalae</taxon>
        <taxon>rosids</taxon>
        <taxon>malvids</taxon>
        <taxon>Sapindales</taxon>
        <taxon>Sapindaceae</taxon>
        <taxon>Hippocastanoideae</taxon>
        <taxon>Acereae</taxon>
        <taxon>Acer</taxon>
    </lineage>
</organism>
<dbReference type="Proteomes" id="UP001064489">
    <property type="component" value="Chromosome 7"/>
</dbReference>
<evidence type="ECO:0000313" key="1">
    <source>
        <dbReference type="EMBL" id="KAI9169398.1"/>
    </source>
</evidence>
<dbReference type="GO" id="GO:0005634">
    <property type="term" value="C:nucleus"/>
    <property type="evidence" value="ECO:0007669"/>
    <property type="project" value="TreeGrafter"/>
</dbReference>
<dbReference type="PANTHER" id="PTHR22715:SF1">
    <property type="entry name" value="DNA BINDING PROTEIN"/>
    <property type="match status" value="1"/>
</dbReference>
<dbReference type="InterPro" id="IPR015943">
    <property type="entry name" value="WD40/YVTN_repeat-like_dom_sf"/>
</dbReference>
<dbReference type="PANTHER" id="PTHR22715">
    <property type="entry name" value="TRANSFORMING GROWTH FACTOR BETA REGULATED GENE 1"/>
    <property type="match status" value="1"/>
</dbReference>
<dbReference type="AlphaFoldDB" id="A0AAD5NN81"/>
<protein>
    <submittedName>
        <fullName evidence="1">Uncharacterized protein</fullName>
    </submittedName>
</protein>
<reference evidence="1" key="1">
    <citation type="journal article" date="2022" name="Plant J.">
        <title>Strategies of tolerance reflected in two North American maple genomes.</title>
        <authorList>
            <person name="McEvoy S.L."/>
            <person name="Sezen U.U."/>
            <person name="Trouern-Trend A."/>
            <person name="McMahon S.M."/>
            <person name="Schaberg P.G."/>
            <person name="Yang J."/>
            <person name="Wegrzyn J.L."/>
            <person name="Swenson N.G."/>
        </authorList>
    </citation>
    <scope>NUCLEOTIDE SEQUENCE</scope>
    <source>
        <strain evidence="1">91603</strain>
    </source>
</reference>
<dbReference type="Gene3D" id="2.130.10.10">
    <property type="entry name" value="YVTN repeat-like/Quinoprotein amine dehydrogenase"/>
    <property type="match status" value="1"/>
</dbReference>
<sequence>MEEHVKGIMDATKNLFLERNENNSFLPSEGKDIAIWLLVQSVSDDARHDYSSDCQTNPIGLWRLALLVKNMVILGSPLDPRAAAVNASAGHGIIGTHDGLVYMWELSTGTKLGTLHDFKGGTISCIATNGSRPRVIAVAGAGGQLQVYLHGRNNIVDHLGGDR</sequence>
<proteinExistence type="predicted"/>
<gene>
    <name evidence="1" type="ORF">LWI28_011797</name>
</gene>